<dbReference type="KEGG" id="llu:AKJ09_10042"/>
<dbReference type="STRING" id="1391654.AKJ09_10042"/>
<dbReference type="EMBL" id="CP012333">
    <property type="protein sequence ID" value="AKV03379.1"/>
    <property type="molecule type" value="Genomic_DNA"/>
</dbReference>
<evidence type="ECO:0000313" key="2">
    <source>
        <dbReference type="Proteomes" id="UP000064967"/>
    </source>
</evidence>
<keyword evidence="2" id="KW-1185">Reference proteome</keyword>
<organism evidence="1 2">
    <name type="scientific">Labilithrix luteola</name>
    <dbReference type="NCBI Taxonomy" id="1391654"/>
    <lineage>
        <taxon>Bacteria</taxon>
        <taxon>Pseudomonadati</taxon>
        <taxon>Myxococcota</taxon>
        <taxon>Polyangia</taxon>
        <taxon>Polyangiales</taxon>
        <taxon>Labilitrichaceae</taxon>
        <taxon>Labilithrix</taxon>
    </lineage>
</organism>
<protein>
    <submittedName>
        <fullName evidence="1">Uncharacterized protein</fullName>
    </submittedName>
</protein>
<sequence length="392" mass="43640">MTDHTQKGPLFERARSIANAVLYEGYVLYPYRASSTKNQWRWQFGVLAPRAWSEATGCEGWAMQTECLLEATSDFTVEACVRGFRLRRRASAAWEEGSELEFEASCDVLTSDGTRVVRDFDLATETDPSKGTFEPIAIRVEIAVEPIPSAKNPLFRVRLRVENRTPWRDVRASRENALLSSLASVHALIGVRRASFLSMTDAPTWAKQAAGTCVNERAWPVLVGSEGERDVVLASPIILYDYPQIAPESPGDLCDGLEIDEILTLRTLTLTDEEKQQARATDARAAAIVDRADALTPEQLGRLHGTFRDAPPRVTTKVSLERGAKVRLMPKRRADAQDMFLVGRIATIEDVLTDVEGNGHVAVTLVDDPASDLHQWYGRYLYFSPDELEAVE</sequence>
<dbReference type="RefSeq" id="WP_146654160.1">
    <property type="nucleotide sequence ID" value="NZ_CP012333.1"/>
</dbReference>
<name>A0A0K1QCA6_9BACT</name>
<reference evidence="1 2" key="1">
    <citation type="submission" date="2015-08" db="EMBL/GenBank/DDBJ databases">
        <authorList>
            <person name="Babu N.S."/>
            <person name="Beckwith C.J."/>
            <person name="Beseler K.G."/>
            <person name="Brison A."/>
            <person name="Carone J.V."/>
            <person name="Caskin T.P."/>
            <person name="Diamond M."/>
            <person name="Durham M.E."/>
            <person name="Foxe J.M."/>
            <person name="Go M."/>
            <person name="Henderson B.A."/>
            <person name="Jones I.B."/>
            <person name="McGettigan J.A."/>
            <person name="Micheletti S.J."/>
            <person name="Nasrallah M.E."/>
            <person name="Ortiz D."/>
            <person name="Piller C.R."/>
            <person name="Privatt S.R."/>
            <person name="Schneider S.L."/>
            <person name="Sharp S."/>
            <person name="Smith T.C."/>
            <person name="Stanton J.D."/>
            <person name="Ullery H.E."/>
            <person name="Wilson R.J."/>
            <person name="Serrano M.G."/>
            <person name="Buck G."/>
            <person name="Lee V."/>
            <person name="Wang Y."/>
            <person name="Carvalho R."/>
            <person name="Voegtly L."/>
            <person name="Shi R."/>
            <person name="Duckworth R."/>
            <person name="Johnson A."/>
            <person name="Loviza R."/>
            <person name="Walstead R."/>
            <person name="Shah Z."/>
            <person name="Kiflezghi M."/>
            <person name="Wade K."/>
            <person name="Ball S.L."/>
            <person name="Bradley K.W."/>
            <person name="Asai D.J."/>
            <person name="Bowman C.A."/>
            <person name="Russell D.A."/>
            <person name="Pope W.H."/>
            <person name="Jacobs-Sera D."/>
            <person name="Hendrix R.W."/>
            <person name="Hatfull G.F."/>
        </authorList>
    </citation>
    <scope>NUCLEOTIDE SEQUENCE [LARGE SCALE GENOMIC DNA]</scope>
    <source>
        <strain evidence="1 2">DSM 27648</strain>
    </source>
</reference>
<accession>A0A0K1QCA6</accession>
<proteinExistence type="predicted"/>
<dbReference type="AlphaFoldDB" id="A0A0K1QCA6"/>
<dbReference type="OrthoDB" id="264096at2"/>
<gene>
    <name evidence="1" type="ORF">AKJ09_10042</name>
</gene>
<evidence type="ECO:0000313" key="1">
    <source>
        <dbReference type="EMBL" id="AKV03379.1"/>
    </source>
</evidence>
<dbReference type="PATRIC" id="fig|1391654.3.peg.10179"/>
<dbReference type="Proteomes" id="UP000064967">
    <property type="component" value="Chromosome"/>
</dbReference>